<accession>A0A1H3QE48</accession>
<reference evidence="3" key="1">
    <citation type="submission" date="2016-10" db="EMBL/GenBank/DDBJ databases">
        <authorList>
            <person name="Varghese N."/>
            <person name="Submissions S."/>
        </authorList>
    </citation>
    <scope>NUCLEOTIDE SEQUENCE [LARGE SCALE GENOMIC DNA]</scope>
    <source>
        <strain evidence="3">DSM 45422</strain>
    </source>
</reference>
<name>A0A1H3QE48_9ACTN</name>
<gene>
    <name evidence="2" type="ORF">SAMN05660209_04707</name>
</gene>
<protein>
    <submittedName>
        <fullName evidence="2">Uncharacterized protein</fullName>
    </submittedName>
</protein>
<feature type="region of interest" description="Disordered" evidence="1">
    <location>
        <begin position="37"/>
        <end position="56"/>
    </location>
</feature>
<sequence length="56" mass="6131">MRENPYAIPIEELIASAQVAPEAQIEVQTEHRAVVPDWANPVHPYGDEMSGDADGD</sequence>
<dbReference type="RefSeq" id="WP_170856942.1">
    <property type="nucleotide sequence ID" value="NZ_FNOT01000022.1"/>
</dbReference>
<evidence type="ECO:0000313" key="2">
    <source>
        <dbReference type="EMBL" id="SDZ11543.1"/>
    </source>
</evidence>
<proteinExistence type="predicted"/>
<dbReference type="EMBL" id="FNOT01000022">
    <property type="protein sequence ID" value="SDZ11543.1"/>
    <property type="molecule type" value="Genomic_DNA"/>
</dbReference>
<evidence type="ECO:0000313" key="3">
    <source>
        <dbReference type="Proteomes" id="UP000198921"/>
    </source>
</evidence>
<organism evidence="2 3">
    <name type="scientific">Geodermatophilus africanus</name>
    <dbReference type="NCBI Taxonomy" id="1137993"/>
    <lineage>
        <taxon>Bacteria</taxon>
        <taxon>Bacillati</taxon>
        <taxon>Actinomycetota</taxon>
        <taxon>Actinomycetes</taxon>
        <taxon>Geodermatophilales</taxon>
        <taxon>Geodermatophilaceae</taxon>
        <taxon>Geodermatophilus</taxon>
    </lineage>
</organism>
<evidence type="ECO:0000256" key="1">
    <source>
        <dbReference type="SAM" id="MobiDB-lite"/>
    </source>
</evidence>
<dbReference type="AlphaFoldDB" id="A0A1H3QE48"/>
<dbReference type="Proteomes" id="UP000198921">
    <property type="component" value="Unassembled WGS sequence"/>
</dbReference>
<keyword evidence="3" id="KW-1185">Reference proteome</keyword>